<proteinExistence type="predicted"/>
<gene>
    <name evidence="2" type="ORF">POM99_02240</name>
</gene>
<dbReference type="Proteomes" id="UP001222770">
    <property type="component" value="Unassembled WGS sequence"/>
</dbReference>
<organism evidence="2 3">
    <name type="scientific">Novosphingobium cyanobacteriorum</name>
    <dbReference type="NCBI Taxonomy" id="3024215"/>
    <lineage>
        <taxon>Bacteria</taxon>
        <taxon>Pseudomonadati</taxon>
        <taxon>Pseudomonadota</taxon>
        <taxon>Alphaproteobacteria</taxon>
        <taxon>Sphingomonadales</taxon>
        <taxon>Sphingomonadaceae</taxon>
        <taxon>Novosphingobium</taxon>
    </lineage>
</organism>
<protein>
    <submittedName>
        <fullName evidence="2">Uncharacterized protein</fullName>
    </submittedName>
</protein>
<name>A0ABT6CFZ4_9SPHN</name>
<reference evidence="2 3" key="1">
    <citation type="submission" date="2023-03" db="EMBL/GenBank/DDBJ databases">
        <title>Novosphingobium cyanobacteriorum sp. nov., isolated from a eutrophic reservoir during the Microcystis bloom period.</title>
        <authorList>
            <person name="Kang M."/>
            <person name="Le V."/>
            <person name="Ko S.-R."/>
            <person name="Lee S.-A."/>
            <person name="Ahn C.-Y."/>
        </authorList>
    </citation>
    <scope>NUCLEOTIDE SEQUENCE [LARGE SCALE GENOMIC DNA]</scope>
    <source>
        <strain evidence="2 3">HBC54</strain>
    </source>
</reference>
<evidence type="ECO:0000313" key="3">
    <source>
        <dbReference type="Proteomes" id="UP001222770"/>
    </source>
</evidence>
<sequence length="129" mass="14238">MSTPEIASLLRAIADVIERNSPLEIAELTEAMKPSKTAKSRQPASSSKAKSKVRVDLNALSQRLLEATDRTQAAKILEDAYLSRKELADLGRIYDVHLIKEDNIEIIEQKIVESLVGARLNSRAIRGDA</sequence>
<accession>A0ABT6CFZ4</accession>
<dbReference type="EMBL" id="JAROCY010000002">
    <property type="protein sequence ID" value="MDF8332010.1"/>
    <property type="molecule type" value="Genomic_DNA"/>
</dbReference>
<evidence type="ECO:0000313" key="2">
    <source>
        <dbReference type="EMBL" id="MDF8332010.1"/>
    </source>
</evidence>
<feature type="region of interest" description="Disordered" evidence="1">
    <location>
        <begin position="29"/>
        <end position="52"/>
    </location>
</feature>
<evidence type="ECO:0000256" key="1">
    <source>
        <dbReference type="SAM" id="MobiDB-lite"/>
    </source>
</evidence>
<comment type="caution">
    <text evidence="2">The sequence shown here is derived from an EMBL/GenBank/DDBJ whole genome shotgun (WGS) entry which is preliminary data.</text>
</comment>
<keyword evidence="3" id="KW-1185">Reference proteome</keyword>
<dbReference type="RefSeq" id="WP_277275169.1">
    <property type="nucleotide sequence ID" value="NZ_JAROCY010000002.1"/>
</dbReference>